<name>A0A7M7NKM7_STRPU</name>
<comment type="subcellular location">
    <subcellularLocation>
        <location evidence="1">Golgi apparatus membrane</location>
        <topology evidence="1">Single-pass type II membrane protein</topology>
    </subcellularLocation>
</comment>
<keyword evidence="8 10" id="KW-0472">Membrane</keyword>
<evidence type="ECO:0000256" key="3">
    <source>
        <dbReference type="ARBA" id="ARBA00022679"/>
    </source>
</evidence>
<keyword evidence="3" id="KW-0808">Transferase</keyword>
<evidence type="ECO:0000256" key="5">
    <source>
        <dbReference type="ARBA" id="ARBA00022968"/>
    </source>
</evidence>
<keyword evidence="5" id="KW-0735">Signal-anchor</keyword>
<keyword evidence="7" id="KW-0333">Golgi apparatus</keyword>
<dbReference type="Gene3D" id="3.40.50.300">
    <property type="entry name" value="P-loop containing nucleotide triphosphate hydrolases"/>
    <property type="match status" value="1"/>
</dbReference>
<keyword evidence="6 10" id="KW-1133">Transmembrane helix</keyword>
<evidence type="ECO:0000256" key="4">
    <source>
        <dbReference type="ARBA" id="ARBA00022692"/>
    </source>
</evidence>
<feature type="transmembrane region" description="Helical" evidence="10">
    <location>
        <begin position="15"/>
        <end position="35"/>
    </location>
</feature>
<evidence type="ECO:0000256" key="8">
    <source>
        <dbReference type="ARBA" id="ARBA00023136"/>
    </source>
</evidence>
<evidence type="ECO:0008006" key="13">
    <source>
        <dbReference type="Google" id="ProtNLM"/>
    </source>
</evidence>
<keyword evidence="4 10" id="KW-0812">Transmembrane</keyword>
<evidence type="ECO:0000256" key="6">
    <source>
        <dbReference type="ARBA" id="ARBA00022989"/>
    </source>
</evidence>
<evidence type="ECO:0000256" key="2">
    <source>
        <dbReference type="ARBA" id="ARBA00008124"/>
    </source>
</evidence>
<keyword evidence="12" id="KW-1185">Reference proteome</keyword>
<evidence type="ECO:0000256" key="7">
    <source>
        <dbReference type="ARBA" id="ARBA00023034"/>
    </source>
</evidence>
<evidence type="ECO:0000313" key="12">
    <source>
        <dbReference type="Proteomes" id="UP000007110"/>
    </source>
</evidence>
<dbReference type="SUPFAM" id="SSF52540">
    <property type="entry name" value="P-loop containing nucleoside triphosphate hydrolases"/>
    <property type="match status" value="1"/>
</dbReference>
<evidence type="ECO:0000256" key="10">
    <source>
        <dbReference type="SAM" id="Phobius"/>
    </source>
</evidence>
<dbReference type="EnsemblMetazoa" id="XM_030982084">
    <property type="protein sequence ID" value="XP_030837944"/>
    <property type="gene ID" value="LOC100889492"/>
</dbReference>
<reference evidence="11" key="2">
    <citation type="submission" date="2021-01" db="UniProtKB">
        <authorList>
            <consortium name="EnsemblMetazoa"/>
        </authorList>
    </citation>
    <scope>IDENTIFICATION</scope>
</reference>
<dbReference type="RefSeq" id="XP_030837944.1">
    <property type="nucleotide sequence ID" value="XM_030982084.1"/>
</dbReference>
<dbReference type="InterPro" id="IPR027417">
    <property type="entry name" value="P-loop_NTPase"/>
</dbReference>
<dbReference type="Proteomes" id="UP000007110">
    <property type="component" value="Unassembled WGS sequence"/>
</dbReference>
<dbReference type="GO" id="GO:0009247">
    <property type="term" value="P:glycolipid biosynthetic process"/>
    <property type="evidence" value="ECO:0007669"/>
    <property type="project" value="InterPro"/>
</dbReference>
<dbReference type="OMA" id="PNIGYPR"/>
<dbReference type="OrthoDB" id="514299at2759"/>
<evidence type="ECO:0000256" key="9">
    <source>
        <dbReference type="ARBA" id="ARBA00023180"/>
    </source>
</evidence>
<organism evidence="11 12">
    <name type="scientific">Strongylocentrotus purpuratus</name>
    <name type="common">Purple sea urchin</name>
    <dbReference type="NCBI Taxonomy" id="7668"/>
    <lineage>
        <taxon>Eukaryota</taxon>
        <taxon>Metazoa</taxon>
        <taxon>Echinodermata</taxon>
        <taxon>Eleutherozoa</taxon>
        <taxon>Echinozoa</taxon>
        <taxon>Echinoidea</taxon>
        <taxon>Euechinoidea</taxon>
        <taxon>Echinacea</taxon>
        <taxon>Camarodonta</taxon>
        <taxon>Echinidea</taxon>
        <taxon>Strongylocentrotidae</taxon>
        <taxon>Strongylocentrotus</taxon>
    </lineage>
</organism>
<keyword evidence="9" id="KW-0325">Glycoprotein</keyword>
<dbReference type="GO" id="GO:0008146">
    <property type="term" value="F:sulfotransferase activity"/>
    <property type="evidence" value="ECO:0000318"/>
    <property type="project" value="GO_Central"/>
</dbReference>
<dbReference type="GO" id="GO:0000139">
    <property type="term" value="C:Golgi membrane"/>
    <property type="evidence" value="ECO:0007669"/>
    <property type="project" value="UniProtKB-SubCell"/>
</dbReference>
<dbReference type="GeneID" id="100889492"/>
<dbReference type="Pfam" id="PF06990">
    <property type="entry name" value="Gal-3-0_sulfotr"/>
    <property type="match status" value="1"/>
</dbReference>
<dbReference type="AlphaFoldDB" id="A0A7M7NKM7"/>
<dbReference type="PANTHER" id="PTHR14647">
    <property type="entry name" value="GALACTOSE-3-O-SULFOTRANSFERASE"/>
    <property type="match status" value="1"/>
</dbReference>
<sequence length="427" mass="50650">MYFTMLLLSRTRPTFVLFIIAIIFVIVSLLALLSIPPVGTRKVSKGPVQQRLFQAIRDKPSAYTQTHILRKSSEPSNINCVPHKKLVFLKTHKTGSTTLASIIQRYGYLNNLTFLVPHRNHFLNYQKIFNADKINLTEVKDTGEGPWTFRKGYDILTNHARYNRTSMDRVFHDVRYVTILREPSAQFESAFYYFEIWRSIPRSREPLKLFMEDPELHFKNVMRTRQYYKSSMHNQHLYDFGMSHDDMNDDDKVKRKIREIDADFDLVMITEYFDESLLLLRKLLCWSMDDILYLAKGTRTPDYHVEIGPDLRNKIQAWNKADVSLYAHFNHTFWRKVRQYGSDFEKDLAEFRDRLADTHDTCCNNTRQNSKDRRVVLFSLKNNPSTWCRHVARGDVDFTNLIRERMLQHGIPTYDNRESHKRKKINS</sequence>
<evidence type="ECO:0000313" key="11">
    <source>
        <dbReference type="EnsemblMetazoa" id="XP_030837944"/>
    </source>
</evidence>
<proteinExistence type="inferred from homology"/>
<accession>A0A7M7NKM7</accession>
<reference evidence="12" key="1">
    <citation type="submission" date="2015-02" db="EMBL/GenBank/DDBJ databases">
        <title>Genome sequencing for Strongylocentrotus purpuratus.</title>
        <authorList>
            <person name="Murali S."/>
            <person name="Liu Y."/>
            <person name="Vee V."/>
            <person name="English A."/>
            <person name="Wang M."/>
            <person name="Skinner E."/>
            <person name="Han Y."/>
            <person name="Muzny D.M."/>
            <person name="Worley K.C."/>
            <person name="Gibbs R.A."/>
        </authorList>
    </citation>
    <scope>NUCLEOTIDE SEQUENCE</scope>
</reference>
<evidence type="ECO:0000256" key="1">
    <source>
        <dbReference type="ARBA" id="ARBA00004323"/>
    </source>
</evidence>
<dbReference type="KEGG" id="spu:100889492"/>
<dbReference type="EnsemblMetazoa" id="XM_030982083">
    <property type="protein sequence ID" value="XP_030837943"/>
    <property type="gene ID" value="LOC100889492"/>
</dbReference>
<dbReference type="PANTHER" id="PTHR14647:SF87">
    <property type="entry name" value="PUTATIVE-RELATED"/>
    <property type="match status" value="1"/>
</dbReference>
<dbReference type="InParanoid" id="A0A7M7NKM7"/>
<dbReference type="RefSeq" id="XP_030837943.1">
    <property type="nucleotide sequence ID" value="XM_030982083.1"/>
</dbReference>
<comment type="similarity">
    <text evidence="2">Belongs to the galactose-3-O-sulfotransferase family.</text>
</comment>
<dbReference type="GO" id="GO:0001733">
    <property type="term" value="F:galactosylceramide sulfotransferase activity"/>
    <property type="evidence" value="ECO:0007669"/>
    <property type="project" value="InterPro"/>
</dbReference>
<protein>
    <recommendedName>
        <fullName evidence="13">Galactosylceramide sulfotransferase</fullName>
    </recommendedName>
</protein>
<dbReference type="InterPro" id="IPR009729">
    <property type="entry name" value="Gal-3-0_sulfotransfrase"/>
</dbReference>